<dbReference type="InParanoid" id="A0A1E7EL12"/>
<dbReference type="Proteomes" id="UP000095751">
    <property type="component" value="Unassembled WGS sequence"/>
</dbReference>
<keyword evidence="2" id="KW-1185">Reference proteome</keyword>
<sequence length="111" mass="12374">MEQNNELKIFQPAILLGLLIRISSYLYNSIALDHYGTVPDVMVLNCSSGSQDRYNTSEKPVRSSTIAYSIVLRRVDGTPPPPPPHTGIPDNLPKLIRSMKWALANRLRAIS</sequence>
<name>A0A1E7EL12_9STRA</name>
<dbReference type="KEGG" id="fcy:FRACYDRAFT_254365"/>
<reference evidence="1 2" key="1">
    <citation type="submission" date="2016-09" db="EMBL/GenBank/DDBJ databases">
        <title>Extensive genetic diversity and differential bi-allelic expression allows diatom success in the polar Southern Ocean.</title>
        <authorList>
            <consortium name="DOE Joint Genome Institute"/>
            <person name="Mock T."/>
            <person name="Otillar R.P."/>
            <person name="Strauss J."/>
            <person name="Dupont C."/>
            <person name="Frickenhaus S."/>
            <person name="Maumus F."/>
            <person name="Mcmullan M."/>
            <person name="Sanges R."/>
            <person name="Schmutz J."/>
            <person name="Toseland A."/>
            <person name="Valas R."/>
            <person name="Veluchamy A."/>
            <person name="Ward B.J."/>
            <person name="Allen A."/>
            <person name="Barry K."/>
            <person name="Falciatore A."/>
            <person name="Ferrante M."/>
            <person name="Fortunato A.E."/>
            <person name="Gloeckner G."/>
            <person name="Gruber A."/>
            <person name="Hipkin R."/>
            <person name="Janech M."/>
            <person name="Kroth P."/>
            <person name="Leese F."/>
            <person name="Lindquist E."/>
            <person name="Lyon B.R."/>
            <person name="Martin J."/>
            <person name="Mayer C."/>
            <person name="Parker M."/>
            <person name="Quesneville H."/>
            <person name="Raymond J."/>
            <person name="Uhlig C."/>
            <person name="Valentin K.U."/>
            <person name="Worden A.Z."/>
            <person name="Armbrust E.V."/>
            <person name="Bowler C."/>
            <person name="Green B."/>
            <person name="Moulton V."/>
            <person name="Van Oosterhout C."/>
            <person name="Grigoriev I."/>
        </authorList>
    </citation>
    <scope>NUCLEOTIDE SEQUENCE [LARGE SCALE GENOMIC DNA]</scope>
    <source>
        <strain evidence="1 2">CCMP1102</strain>
    </source>
</reference>
<accession>A0A1E7EL12</accession>
<gene>
    <name evidence="1" type="ORF">FRACYDRAFT_254365</name>
</gene>
<evidence type="ECO:0000313" key="2">
    <source>
        <dbReference type="Proteomes" id="UP000095751"/>
    </source>
</evidence>
<protein>
    <submittedName>
        <fullName evidence="1">Uncharacterized protein</fullName>
    </submittedName>
</protein>
<proteinExistence type="predicted"/>
<dbReference type="AlphaFoldDB" id="A0A1E7EL12"/>
<organism evidence="1 2">
    <name type="scientific">Fragilariopsis cylindrus CCMP1102</name>
    <dbReference type="NCBI Taxonomy" id="635003"/>
    <lineage>
        <taxon>Eukaryota</taxon>
        <taxon>Sar</taxon>
        <taxon>Stramenopiles</taxon>
        <taxon>Ochrophyta</taxon>
        <taxon>Bacillariophyta</taxon>
        <taxon>Bacillariophyceae</taxon>
        <taxon>Bacillariophycidae</taxon>
        <taxon>Bacillariales</taxon>
        <taxon>Bacillariaceae</taxon>
        <taxon>Fragilariopsis</taxon>
    </lineage>
</organism>
<evidence type="ECO:0000313" key="1">
    <source>
        <dbReference type="EMBL" id="OEU06547.1"/>
    </source>
</evidence>
<dbReference type="EMBL" id="KV784407">
    <property type="protein sequence ID" value="OEU06547.1"/>
    <property type="molecule type" value="Genomic_DNA"/>
</dbReference>